<name>A0ABS8VIZ3_DATST</name>
<feature type="compositionally biased region" description="Polar residues" evidence="1">
    <location>
        <begin position="27"/>
        <end position="37"/>
    </location>
</feature>
<dbReference type="EMBL" id="JACEIK010004609">
    <property type="protein sequence ID" value="MCD9645930.1"/>
    <property type="molecule type" value="Genomic_DNA"/>
</dbReference>
<evidence type="ECO:0000256" key="1">
    <source>
        <dbReference type="SAM" id="MobiDB-lite"/>
    </source>
</evidence>
<dbReference type="Proteomes" id="UP000823775">
    <property type="component" value="Unassembled WGS sequence"/>
</dbReference>
<feature type="region of interest" description="Disordered" evidence="1">
    <location>
        <begin position="25"/>
        <end position="57"/>
    </location>
</feature>
<protein>
    <submittedName>
        <fullName evidence="2">Uncharacterized protein</fullName>
    </submittedName>
</protein>
<organism evidence="2 3">
    <name type="scientific">Datura stramonium</name>
    <name type="common">Jimsonweed</name>
    <name type="synonym">Common thornapple</name>
    <dbReference type="NCBI Taxonomy" id="4076"/>
    <lineage>
        <taxon>Eukaryota</taxon>
        <taxon>Viridiplantae</taxon>
        <taxon>Streptophyta</taxon>
        <taxon>Embryophyta</taxon>
        <taxon>Tracheophyta</taxon>
        <taxon>Spermatophyta</taxon>
        <taxon>Magnoliopsida</taxon>
        <taxon>eudicotyledons</taxon>
        <taxon>Gunneridae</taxon>
        <taxon>Pentapetalae</taxon>
        <taxon>asterids</taxon>
        <taxon>lamiids</taxon>
        <taxon>Solanales</taxon>
        <taxon>Solanaceae</taxon>
        <taxon>Solanoideae</taxon>
        <taxon>Datureae</taxon>
        <taxon>Datura</taxon>
    </lineage>
</organism>
<gene>
    <name evidence="2" type="ORF">HAX54_035337</name>
</gene>
<proteinExistence type="predicted"/>
<comment type="caution">
    <text evidence="2">The sequence shown here is derived from an EMBL/GenBank/DDBJ whole genome shotgun (WGS) entry which is preliminary data.</text>
</comment>
<accession>A0ABS8VIZ3</accession>
<keyword evidence="3" id="KW-1185">Reference proteome</keyword>
<reference evidence="2 3" key="1">
    <citation type="journal article" date="2021" name="BMC Genomics">
        <title>Datura genome reveals duplications of psychoactive alkaloid biosynthetic genes and high mutation rate following tissue culture.</title>
        <authorList>
            <person name="Rajewski A."/>
            <person name="Carter-House D."/>
            <person name="Stajich J."/>
            <person name="Litt A."/>
        </authorList>
    </citation>
    <scope>NUCLEOTIDE SEQUENCE [LARGE SCALE GENOMIC DNA]</scope>
    <source>
        <strain evidence="2">AR-01</strain>
    </source>
</reference>
<evidence type="ECO:0000313" key="2">
    <source>
        <dbReference type="EMBL" id="MCD9645930.1"/>
    </source>
</evidence>
<sequence>RICYRRMDSQRKPVNLRILEHEMQFGTPFSDSQSKNGNPKGDHKMIDHRMAKPLEGH</sequence>
<evidence type="ECO:0000313" key="3">
    <source>
        <dbReference type="Proteomes" id="UP000823775"/>
    </source>
</evidence>
<feature type="non-terminal residue" evidence="2">
    <location>
        <position position="1"/>
    </location>
</feature>
<feature type="compositionally biased region" description="Basic and acidic residues" evidence="1">
    <location>
        <begin position="40"/>
        <end position="57"/>
    </location>
</feature>